<organism evidence="5 6">
    <name type="scientific">Sporichthya brevicatena</name>
    <dbReference type="NCBI Taxonomy" id="171442"/>
    <lineage>
        <taxon>Bacteria</taxon>
        <taxon>Bacillati</taxon>
        <taxon>Actinomycetota</taxon>
        <taxon>Actinomycetes</taxon>
        <taxon>Sporichthyales</taxon>
        <taxon>Sporichthyaceae</taxon>
        <taxon>Sporichthya</taxon>
    </lineage>
</organism>
<dbReference type="Proteomes" id="UP001500957">
    <property type="component" value="Unassembled WGS sequence"/>
</dbReference>
<dbReference type="NCBIfam" id="TIGR00350">
    <property type="entry name" value="lytR_cpsA_psr"/>
    <property type="match status" value="1"/>
</dbReference>
<feature type="compositionally biased region" description="Pro residues" evidence="2">
    <location>
        <begin position="71"/>
        <end position="89"/>
    </location>
</feature>
<proteinExistence type="inferred from homology"/>
<feature type="transmembrane region" description="Helical" evidence="3">
    <location>
        <begin position="123"/>
        <end position="142"/>
    </location>
</feature>
<evidence type="ECO:0000313" key="6">
    <source>
        <dbReference type="Proteomes" id="UP001500957"/>
    </source>
</evidence>
<dbReference type="Gene3D" id="3.40.630.190">
    <property type="entry name" value="LCP protein"/>
    <property type="match status" value="1"/>
</dbReference>
<comment type="caution">
    <text evidence="5">The sequence shown here is derived from an EMBL/GenBank/DDBJ whole genome shotgun (WGS) entry which is preliminary data.</text>
</comment>
<dbReference type="PANTHER" id="PTHR33392">
    <property type="entry name" value="POLYISOPRENYL-TEICHOIC ACID--PEPTIDOGLYCAN TEICHOIC ACID TRANSFERASE TAGU"/>
    <property type="match status" value="1"/>
</dbReference>
<dbReference type="SUPFAM" id="SSF81995">
    <property type="entry name" value="beta-sandwich domain of Sec23/24"/>
    <property type="match status" value="1"/>
</dbReference>
<evidence type="ECO:0000256" key="1">
    <source>
        <dbReference type="ARBA" id="ARBA00006068"/>
    </source>
</evidence>
<name>A0ABP3RIT6_9ACTN</name>
<reference evidence="6" key="1">
    <citation type="journal article" date="2019" name="Int. J. Syst. Evol. Microbiol.">
        <title>The Global Catalogue of Microorganisms (GCM) 10K type strain sequencing project: providing services to taxonomists for standard genome sequencing and annotation.</title>
        <authorList>
            <consortium name="The Broad Institute Genomics Platform"/>
            <consortium name="The Broad Institute Genome Sequencing Center for Infectious Disease"/>
            <person name="Wu L."/>
            <person name="Ma J."/>
        </authorList>
    </citation>
    <scope>NUCLEOTIDE SEQUENCE [LARGE SCALE GENOMIC DNA]</scope>
    <source>
        <strain evidence="6">JCM 10671</strain>
    </source>
</reference>
<evidence type="ECO:0000256" key="3">
    <source>
        <dbReference type="SAM" id="Phobius"/>
    </source>
</evidence>
<keyword evidence="3" id="KW-0472">Membrane</keyword>
<feature type="compositionally biased region" description="Pro residues" evidence="2">
    <location>
        <begin position="55"/>
        <end position="64"/>
    </location>
</feature>
<dbReference type="Pfam" id="PF03816">
    <property type="entry name" value="LytR_cpsA_psr"/>
    <property type="match status" value="1"/>
</dbReference>
<evidence type="ECO:0000259" key="4">
    <source>
        <dbReference type="Pfam" id="PF03816"/>
    </source>
</evidence>
<keyword evidence="3" id="KW-1133">Transmembrane helix</keyword>
<accession>A0ABP3RIT6</accession>
<feature type="compositionally biased region" description="Basic and acidic residues" evidence="2">
    <location>
        <begin position="15"/>
        <end position="29"/>
    </location>
</feature>
<dbReference type="InterPro" id="IPR004474">
    <property type="entry name" value="LytR_CpsA_psr"/>
</dbReference>
<evidence type="ECO:0000313" key="5">
    <source>
        <dbReference type="EMBL" id="GAA0610776.1"/>
    </source>
</evidence>
<gene>
    <name evidence="5" type="ORF">GCM10009547_11020</name>
</gene>
<keyword evidence="3" id="KW-0812">Transmembrane</keyword>
<feature type="domain" description="Cell envelope-related transcriptional attenuator" evidence="4">
    <location>
        <begin position="195"/>
        <end position="338"/>
    </location>
</feature>
<comment type="similarity">
    <text evidence="1">Belongs to the LytR/CpsA/Psr (LCP) family.</text>
</comment>
<dbReference type="InterPro" id="IPR050922">
    <property type="entry name" value="LytR/CpsA/Psr_CW_biosynth"/>
</dbReference>
<keyword evidence="6" id="KW-1185">Reference proteome</keyword>
<sequence>MQEGSMSDRGAGPWFRDEVAPQRPRRPEPQEAPTVVSRPAANRPFPPVTRQDPYARPPAAPPQRPADAYPAQPPAQPPTQPPAAPPQHRPPMRRPVGEAPPPPPQPPRTIVKRKRRRFGWKKPIAIAVVLFLVLPMCLYFWADSRLERIDAFPAASSRPAKTPGSDWLIVGSDSREGLSAKERAKLKTGRATGQRTDTMMLLHIPDGGGKPTLVSLPRDSYVAIPGHSKNRLNAAFAFGGPKLLIQTVEQLTNIRIDHYAEIGFGGLFDLVNAVGGVHMCIDEARKDPKAGLDIKKGCQNLDGGEALGIARSRASTRGDLDRVSNQRELISSLMDKVTSPTTLLNPFRMWSVATKGAGALAVDDGDHLIDLVRLAWAAKGLGTTTTVPIGREFTASGVGAVIEWDSSRSRALFEALRQDRPVPKSAQFN</sequence>
<feature type="compositionally biased region" description="Pro residues" evidence="2">
    <location>
        <begin position="98"/>
        <end position="107"/>
    </location>
</feature>
<feature type="region of interest" description="Disordered" evidence="2">
    <location>
        <begin position="1"/>
        <end position="114"/>
    </location>
</feature>
<protein>
    <recommendedName>
        <fullName evidence="4">Cell envelope-related transcriptional attenuator domain-containing protein</fullName>
    </recommendedName>
</protein>
<evidence type="ECO:0000256" key="2">
    <source>
        <dbReference type="SAM" id="MobiDB-lite"/>
    </source>
</evidence>
<dbReference type="EMBL" id="BAAAHE010000008">
    <property type="protein sequence ID" value="GAA0610776.1"/>
    <property type="molecule type" value="Genomic_DNA"/>
</dbReference>
<dbReference type="PANTHER" id="PTHR33392:SF6">
    <property type="entry name" value="POLYISOPRENYL-TEICHOIC ACID--PEPTIDOGLYCAN TEICHOIC ACID TRANSFERASE TAGU"/>
    <property type="match status" value="1"/>
</dbReference>